<keyword evidence="2" id="KW-1185">Reference proteome</keyword>
<organism evidence="1 2">
    <name type="scientific">Dentiscutata erythropus</name>
    <dbReference type="NCBI Taxonomy" id="1348616"/>
    <lineage>
        <taxon>Eukaryota</taxon>
        <taxon>Fungi</taxon>
        <taxon>Fungi incertae sedis</taxon>
        <taxon>Mucoromycota</taxon>
        <taxon>Glomeromycotina</taxon>
        <taxon>Glomeromycetes</taxon>
        <taxon>Diversisporales</taxon>
        <taxon>Gigasporaceae</taxon>
        <taxon>Dentiscutata</taxon>
    </lineage>
</organism>
<name>A0A9N9IS67_9GLOM</name>
<gene>
    <name evidence="1" type="ORF">DERYTH_LOCUS16426</name>
</gene>
<dbReference type="EMBL" id="CAJVPY010014305">
    <property type="protein sequence ID" value="CAG8745801.1"/>
    <property type="molecule type" value="Genomic_DNA"/>
</dbReference>
<evidence type="ECO:0000313" key="2">
    <source>
        <dbReference type="Proteomes" id="UP000789405"/>
    </source>
</evidence>
<reference evidence="1" key="1">
    <citation type="submission" date="2021-06" db="EMBL/GenBank/DDBJ databases">
        <authorList>
            <person name="Kallberg Y."/>
            <person name="Tangrot J."/>
            <person name="Rosling A."/>
        </authorList>
    </citation>
    <scope>NUCLEOTIDE SEQUENCE</scope>
    <source>
        <strain evidence="1">MA453B</strain>
    </source>
</reference>
<dbReference type="Gene3D" id="1.10.10.10">
    <property type="entry name" value="Winged helix-like DNA-binding domain superfamily/Winged helix DNA-binding domain"/>
    <property type="match status" value="1"/>
</dbReference>
<dbReference type="SUPFAM" id="SSF46689">
    <property type="entry name" value="Homeodomain-like"/>
    <property type="match status" value="1"/>
</dbReference>
<sequence length="63" mass="7514">MTHSDDLKLRIVYLNHDGHSMEEIPELLYLSESLVQKILQTYNHFYFIKNPFKEALGQKKSFN</sequence>
<dbReference type="InterPro" id="IPR036388">
    <property type="entry name" value="WH-like_DNA-bd_sf"/>
</dbReference>
<evidence type="ECO:0000313" key="1">
    <source>
        <dbReference type="EMBL" id="CAG8745801.1"/>
    </source>
</evidence>
<comment type="caution">
    <text evidence="1">The sequence shown here is derived from an EMBL/GenBank/DDBJ whole genome shotgun (WGS) entry which is preliminary data.</text>
</comment>
<dbReference type="OrthoDB" id="2394806at2759"/>
<dbReference type="Proteomes" id="UP000789405">
    <property type="component" value="Unassembled WGS sequence"/>
</dbReference>
<dbReference type="InterPro" id="IPR009057">
    <property type="entry name" value="Homeodomain-like_sf"/>
</dbReference>
<dbReference type="AlphaFoldDB" id="A0A9N9IS67"/>
<accession>A0A9N9IS67</accession>
<proteinExistence type="predicted"/>
<feature type="non-terminal residue" evidence="1">
    <location>
        <position position="63"/>
    </location>
</feature>
<protein>
    <submittedName>
        <fullName evidence="1">26476_t:CDS:1</fullName>
    </submittedName>
</protein>